<evidence type="ECO:0000256" key="5">
    <source>
        <dbReference type="SAM" id="MobiDB-lite"/>
    </source>
</evidence>
<feature type="region of interest" description="Disordered" evidence="5">
    <location>
        <begin position="357"/>
        <end position="376"/>
    </location>
</feature>
<accession>A0A176VZJ3</accession>
<dbReference type="GO" id="GO:0016787">
    <property type="term" value="F:hydrolase activity"/>
    <property type="evidence" value="ECO:0007669"/>
    <property type="project" value="UniProtKB-KW"/>
</dbReference>
<evidence type="ECO:0000256" key="2">
    <source>
        <dbReference type="ARBA" id="ARBA00022722"/>
    </source>
</evidence>
<dbReference type="GO" id="GO:0004521">
    <property type="term" value="F:RNA endonuclease activity"/>
    <property type="evidence" value="ECO:0007669"/>
    <property type="project" value="TreeGrafter"/>
</dbReference>
<keyword evidence="9" id="KW-1185">Reference proteome</keyword>
<feature type="compositionally biased region" description="Acidic residues" evidence="5">
    <location>
        <begin position="171"/>
        <end position="182"/>
    </location>
</feature>
<dbReference type="Pfam" id="PF17146">
    <property type="entry name" value="PIN_6"/>
    <property type="match status" value="1"/>
</dbReference>
<evidence type="ECO:0000259" key="7">
    <source>
        <dbReference type="Pfam" id="PF17146"/>
    </source>
</evidence>
<dbReference type="InterPro" id="IPR036283">
    <property type="entry name" value="NOB1_Zf-like_sf"/>
</dbReference>
<reference evidence="8" key="1">
    <citation type="submission" date="2016-03" db="EMBL/GenBank/DDBJ databases">
        <title>Mechanisms controlling the formation of the plant cell surface in tip-growing cells are functionally conserved among land plants.</title>
        <authorList>
            <person name="Honkanen S."/>
            <person name="Jones V.A."/>
            <person name="Morieri G."/>
            <person name="Champion C."/>
            <person name="Hetherington A.J."/>
            <person name="Kelly S."/>
            <person name="Saint-Marcoux D."/>
            <person name="Proust H."/>
            <person name="Prescott H."/>
            <person name="Dolan L."/>
        </authorList>
    </citation>
    <scope>NUCLEOTIDE SEQUENCE [LARGE SCALE GENOMIC DNA]</scope>
    <source>
        <tissue evidence="8">Whole gametophyte</tissue>
    </source>
</reference>
<dbReference type="GO" id="GO:0030490">
    <property type="term" value="P:maturation of SSU-rRNA"/>
    <property type="evidence" value="ECO:0007669"/>
    <property type="project" value="TreeGrafter"/>
</dbReference>
<dbReference type="FunFam" id="3.40.50.1010:FF:000020">
    <property type="entry name" value="20S-pre-rRNA D-site endonuclease NOB1"/>
    <property type="match status" value="1"/>
</dbReference>
<keyword evidence="4" id="KW-0378">Hydrolase</keyword>
<evidence type="ECO:0000259" key="6">
    <source>
        <dbReference type="Pfam" id="PF08772"/>
    </source>
</evidence>
<dbReference type="EMBL" id="LVLJ01002295">
    <property type="protein sequence ID" value="OAE25652.1"/>
    <property type="molecule type" value="Genomic_DNA"/>
</dbReference>
<dbReference type="GO" id="GO:0046872">
    <property type="term" value="F:metal ion binding"/>
    <property type="evidence" value="ECO:0007669"/>
    <property type="project" value="UniProtKB-KW"/>
</dbReference>
<feature type="compositionally biased region" description="Polar residues" evidence="5">
    <location>
        <begin position="274"/>
        <end position="296"/>
    </location>
</feature>
<name>A0A176VZJ3_MARPO</name>
<evidence type="ECO:0000313" key="9">
    <source>
        <dbReference type="Proteomes" id="UP000077202"/>
    </source>
</evidence>
<evidence type="ECO:0000313" key="8">
    <source>
        <dbReference type="EMBL" id="OAE25652.1"/>
    </source>
</evidence>
<comment type="caution">
    <text evidence="8">The sequence shown here is derived from an EMBL/GenBank/DDBJ whole genome shotgun (WGS) entry which is preliminary data.</text>
</comment>
<evidence type="ECO:0000256" key="4">
    <source>
        <dbReference type="ARBA" id="ARBA00022801"/>
    </source>
</evidence>
<dbReference type="PANTHER" id="PTHR12814">
    <property type="entry name" value="RNA-BINDING PROTEIN NOB1"/>
    <property type="match status" value="1"/>
</dbReference>
<feature type="domain" description="Ribonuclease PIN" evidence="7">
    <location>
        <begin position="43"/>
        <end position="130"/>
    </location>
</feature>
<dbReference type="Gene3D" id="3.40.50.1010">
    <property type="entry name" value="5'-nuclease"/>
    <property type="match status" value="1"/>
</dbReference>
<evidence type="ECO:0000256" key="1">
    <source>
        <dbReference type="ARBA" id="ARBA00005858"/>
    </source>
</evidence>
<gene>
    <name evidence="8" type="ORF">AXG93_4368s1110</name>
</gene>
<dbReference type="PANTHER" id="PTHR12814:SF2">
    <property type="entry name" value="RNA-BINDING PROTEIN NOB1"/>
    <property type="match status" value="1"/>
</dbReference>
<sequence length="648" mass="69110">MATVTPDVGVGGGGWAAIARKDAAVEKKLDIPALLSTEGLKTVVVDANAIIGGGSKLSGIADQFFTIKEVLQEVRDPASRFYLATLPVTINCLEPSEEALAKVVRFARATGDLQALSEVDMKLIALTYTLEAQVHGTEHIRTQPPPLILTRKTNGPGLKDPPGWGSVPNPEEWEGIDDEEDGANTGSRIMGLKTLSLDAPESIVTGDHGLSGADSEKDLVGDSAAVHDSKSTGDPISEGEESAAVHDAERNGDGVEDGHISAPRPVREDDETPYSATNAESAQTLSQSVQEADSSKSLDIAAVPSISVEEKSAAKAQVDEGGDDWQRALSRSTRRQYLKREQRRAARLKWAEEQAANNVQDTGMREGEGEQAAEESLVQAAEGAVLFRPSSADVDCGEEEAQLVHGSLEHGSEGLDGAESVDDHSGQDDAASNIDAASSAVDTEQSWDVGPLWTSSIACMTGDYAMQNVILQMGLRLLSTSGQHIKELNKYESALQLALKTLKSMLEPITQWILKCQACGKVTNETGRLFCPKCGNGGTLFKVSITVGPNGTVHAGRSRRPILRGTRYSLPLPKGGREGALKNPILREDQLPAKPRKAKKPEFEAFSSSDVVFSLSHERKGEKGAAVKSAAAIFSGRRNPNERRKIAK</sequence>
<dbReference type="Proteomes" id="UP000077202">
    <property type="component" value="Unassembled WGS sequence"/>
</dbReference>
<feature type="region of interest" description="Disordered" evidence="5">
    <location>
        <begin position="224"/>
        <end position="296"/>
    </location>
</feature>
<dbReference type="GO" id="GO:0030688">
    <property type="term" value="C:preribosome, small subunit precursor"/>
    <property type="evidence" value="ECO:0007669"/>
    <property type="project" value="TreeGrafter"/>
</dbReference>
<keyword evidence="3" id="KW-0479">Metal-binding</keyword>
<dbReference type="SUPFAM" id="SSF144206">
    <property type="entry name" value="NOB1 zinc finger-like"/>
    <property type="match status" value="1"/>
</dbReference>
<keyword evidence="2" id="KW-0540">Nuclease</keyword>
<feature type="region of interest" description="Disordered" evidence="5">
    <location>
        <begin position="408"/>
        <end position="430"/>
    </location>
</feature>
<dbReference type="InterPro" id="IPR014881">
    <property type="entry name" value="NOB1_Zn-bd"/>
</dbReference>
<dbReference type="Gene3D" id="6.20.210.10">
    <property type="entry name" value="Nin one binding (NOB1), Zn-ribbon-like"/>
    <property type="match status" value="1"/>
</dbReference>
<dbReference type="InterPro" id="IPR039907">
    <property type="entry name" value="NOB1"/>
</dbReference>
<feature type="compositionally biased region" description="Basic and acidic residues" evidence="5">
    <location>
        <begin position="243"/>
        <end position="259"/>
    </location>
</feature>
<dbReference type="GO" id="GO:0005737">
    <property type="term" value="C:cytoplasm"/>
    <property type="evidence" value="ECO:0007669"/>
    <property type="project" value="UniProtKB-ARBA"/>
</dbReference>
<proteinExistence type="inferred from homology"/>
<dbReference type="GO" id="GO:0031981">
    <property type="term" value="C:nuclear lumen"/>
    <property type="evidence" value="ECO:0007669"/>
    <property type="project" value="UniProtKB-ARBA"/>
</dbReference>
<organism evidence="8 9">
    <name type="scientific">Marchantia polymorpha subsp. ruderalis</name>
    <dbReference type="NCBI Taxonomy" id="1480154"/>
    <lineage>
        <taxon>Eukaryota</taxon>
        <taxon>Viridiplantae</taxon>
        <taxon>Streptophyta</taxon>
        <taxon>Embryophyta</taxon>
        <taxon>Marchantiophyta</taxon>
        <taxon>Marchantiopsida</taxon>
        <taxon>Marchantiidae</taxon>
        <taxon>Marchantiales</taxon>
        <taxon>Marchantiaceae</taxon>
        <taxon>Marchantia</taxon>
    </lineage>
</organism>
<feature type="region of interest" description="Disordered" evidence="5">
    <location>
        <begin position="153"/>
        <end position="186"/>
    </location>
</feature>
<dbReference type="AlphaFoldDB" id="A0A176VZJ3"/>
<evidence type="ECO:0000256" key="3">
    <source>
        <dbReference type="ARBA" id="ARBA00022723"/>
    </source>
</evidence>
<comment type="similarity">
    <text evidence="1">Belongs to the NOB1 family.</text>
</comment>
<dbReference type="Pfam" id="PF08772">
    <property type="entry name" value="Zn_ribbon_NOB1"/>
    <property type="match status" value="1"/>
</dbReference>
<protein>
    <submittedName>
        <fullName evidence="8">Uncharacterized protein</fullName>
    </submittedName>
</protein>
<dbReference type="CDD" id="cd09876">
    <property type="entry name" value="PIN_Nob1-like"/>
    <property type="match status" value="1"/>
</dbReference>
<feature type="domain" description="Nin one binding (NOB1) Zn-ribbon-like" evidence="6">
    <location>
        <begin position="509"/>
        <end position="576"/>
    </location>
</feature>
<dbReference type="InterPro" id="IPR033411">
    <property type="entry name" value="Ribonuclease_PIN"/>
</dbReference>